<protein>
    <submittedName>
        <fullName evidence="1">Zinc knuckle protein</fullName>
    </submittedName>
</protein>
<name>A0A8S5V0G7_9CAUD</name>
<accession>A0A8S5V0G7</accession>
<evidence type="ECO:0000313" key="1">
    <source>
        <dbReference type="EMBL" id="DAG00188.1"/>
    </source>
</evidence>
<dbReference type="EMBL" id="BK016177">
    <property type="protein sequence ID" value="DAG00188.1"/>
    <property type="molecule type" value="Genomic_DNA"/>
</dbReference>
<organism evidence="1">
    <name type="scientific">Siphoviridae sp. ctTPJ4</name>
    <dbReference type="NCBI Taxonomy" id="2825519"/>
    <lineage>
        <taxon>Viruses</taxon>
        <taxon>Duplodnaviria</taxon>
        <taxon>Heunggongvirae</taxon>
        <taxon>Uroviricota</taxon>
        <taxon>Caudoviricetes</taxon>
    </lineage>
</organism>
<reference evidence="1" key="1">
    <citation type="journal article" date="2021" name="Proc. Natl. Acad. Sci. U.S.A.">
        <title>A Catalog of Tens of Thousands of Viruses from Human Metagenomes Reveals Hidden Associations with Chronic Diseases.</title>
        <authorList>
            <person name="Tisza M.J."/>
            <person name="Buck C.B."/>
        </authorList>
    </citation>
    <scope>NUCLEOTIDE SEQUENCE</scope>
    <source>
        <strain evidence="1">CtTPJ4</strain>
    </source>
</reference>
<proteinExistence type="predicted"/>
<sequence length="31" mass="3281">MSPSSTTSRECWGCGIRPTWAAGSPKGPVWS</sequence>